<keyword evidence="2" id="KW-1185">Reference proteome</keyword>
<reference evidence="1 2" key="1">
    <citation type="submission" date="2020-08" db="EMBL/GenBank/DDBJ databases">
        <title>Genome public.</title>
        <authorList>
            <person name="Liu C."/>
            <person name="Sun Q."/>
        </authorList>
    </citation>
    <scope>NUCLEOTIDE SEQUENCE [LARGE SCALE GENOMIC DNA]</scope>
    <source>
        <strain evidence="1 2">NSJ-70</strain>
    </source>
</reference>
<name>A0ABR7BQ63_9ACTN</name>
<comment type="caution">
    <text evidence="1">The sequence shown here is derived from an EMBL/GenBank/DDBJ whole genome shotgun (WGS) entry which is preliminary data.</text>
</comment>
<dbReference type="EMBL" id="JACOOA010000002">
    <property type="protein sequence ID" value="MBC5583722.1"/>
    <property type="molecule type" value="Genomic_DNA"/>
</dbReference>
<gene>
    <name evidence="1" type="ORF">H8S61_05890</name>
</gene>
<organism evidence="1 2">
    <name type="scientific">Eggerthella hominis</name>
    <dbReference type="NCBI Taxonomy" id="2763043"/>
    <lineage>
        <taxon>Bacteria</taxon>
        <taxon>Bacillati</taxon>
        <taxon>Actinomycetota</taxon>
        <taxon>Coriobacteriia</taxon>
        <taxon>Eggerthellales</taxon>
        <taxon>Eggerthellaceae</taxon>
        <taxon>Eggerthella</taxon>
    </lineage>
</organism>
<accession>A0ABR7BQ63</accession>
<proteinExistence type="predicted"/>
<evidence type="ECO:0000313" key="2">
    <source>
        <dbReference type="Proteomes" id="UP000622448"/>
    </source>
</evidence>
<sequence>MNNEKTNVASRQLAPFVRTENYEKIYSKVQEKWGEAFLSKFTQAISNYDRFEVQPFLTSEDEKIKLLWENSARTLDEHKEKELTKIKKGGRRSLEKLSTEELESVRYMLEEVVPYNDIRETYYLTYGCPNKNTESEIYDILEQRNGRNLLERLTTDADYCETVAHMSGYPKEEWLTHAMELGIDPDKLDRLLWAEIEIFYRNGELFDKERENFMAFREYYEKNCAETWESYWSYIKMLAHVTERVEEEWTRRVTLS</sequence>
<dbReference type="Proteomes" id="UP000622448">
    <property type="component" value="Unassembled WGS sequence"/>
</dbReference>
<protein>
    <submittedName>
        <fullName evidence="1">Uncharacterized protein</fullName>
    </submittedName>
</protein>
<evidence type="ECO:0000313" key="1">
    <source>
        <dbReference type="EMBL" id="MBC5583722.1"/>
    </source>
</evidence>
<dbReference type="RefSeq" id="WP_186938304.1">
    <property type="nucleotide sequence ID" value="NZ_JACOOA010000002.1"/>
</dbReference>